<accession>A0A2L0EPL0</accession>
<dbReference type="EMBL" id="CP012673">
    <property type="protein sequence ID" value="AUX41247.1"/>
    <property type="molecule type" value="Genomic_DNA"/>
</dbReference>
<evidence type="ECO:0000313" key="3">
    <source>
        <dbReference type="Proteomes" id="UP000238348"/>
    </source>
</evidence>
<evidence type="ECO:0000313" key="2">
    <source>
        <dbReference type="EMBL" id="AUX41247.1"/>
    </source>
</evidence>
<protein>
    <submittedName>
        <fullName evidence="2">Uncharacterized protein</fullName>
    </submittedName>
</protein>
<feature type="compositionally biased region" description="Basic and acidic residues" evidence="1">
    <location>
        <begin position="60"/>
        <end position="76"/>
    </location>
</feature>
<sequence>MCSTKPLPAGVIVPAARSVPFEGGALVSEEPGDLDLDGRARGAVGGGGPPQNEGAIVGARDARNEGRNPRDHDGKKQRLRPWA</sequence>
<proteinExistence type="predicted"/>
<evidence type="ECO:0000256" key="1">
    <source>
        <dbReference type="SAM" id="MobiDB-lite"/>
    </source>
</evidence>
<gene>
    <name evidence="2" type="ORF">SOCE26_026570</name>
</gene>
<name>A0A2L0EPL0_SORCE</name>
<dbReference type="Proteomes" id="UP000238348">
    <property type="component" value="Chromosome"/>
</dbReference>
<feature type="region of interest" description="Disordered" evidence="1">
    <location>
        <begin position="24"/>
        <end position="83"/>
    </location>
</feature>
<organism evidence="2 3">
    <name type="scientific">Sorangium cellulosum</name>
    <name type="common">Polyangium cellulosum</name>
    <dbReference type="NCBI Taxonomy" id="56"/>
    <lineage>
        <taxon>Bacteria</taxon>
        <taxon>Pseudomonadati</taxon>
        <taxon>Myxococcota</taxon>
        <taxon>Polyangia</taxon>
        <taxon>Polyangiales</taxon>
        <taxon>Polyangiaceae</taxon>
        <taxon>Sorangium</taxon>
    </lineage>
</organism>
<dbReference type="AlphaFoldDB" id="A0A2L0EPL0"/>
<reference evidence="2 3" key="1">
    <citation type="submission" date="2015-09" db="EMBL/GenBank/DDBJ databases">
        <title>Sorangium comparison.</title>
        <authorList>
            <person name="Zaburannyi N."/>
            <person name="Bunk B."/>
            <person name="Overmann J."/>
            <person name="Mueller R."/>
        </authorList>
    </citation>
    <scope>NUCLEOTIDE SEQUENCE [LARGE SCALE GENOMIC DNA]</scope>
    <source>
        <strain evidence="2 3">So ce26</strain>
    </source>
</reference>